<evidence type="ECO:0000259" key="1">
    <source>
        <dbReference type="Pfam" id="PF13271"/>
    </source>
</evidence>
<feature type="domain" description="DUF4062" evidence="1">
    <location>
        <begin position="17"/>
        <end position="110"/>
    </location>
</feature>
<gene>
    <name evidence="2" type="ORF">A6F49_07010</name>
</gene>
<name>A0A1B7M1G5_9MICC</name>
<dbReference type="Proteomes" id="UP000078292">
    <property type="component" value="Unassembled WGS sequence"/>
</dbReference>
<dbReference type="Gene3D" id="3.40.50.450">
    <property type="match status" value="1"/>
</dbReference>
<dbReference type="AlphaFoldDB" id="A0A1B7M1G5"/>
<accession>A0A1B7M1G5</accession>
<dbReference type="EMBL" id="LXEY01000012">
    <property type="protein sequence ID" value="OAV62448.1"/>
    <property type="molecule type" value="Genomic_DNA"/>
</dbReference>
<evidence type="ECO:0000313" key="2">
    <source>
        <dbReference type="EMBL" id="OAV62448.1"/>
    </source>
</evidence>
<organism evidence="2 3">
    <name type="scientific">Enteractinococcus helveticum</name>
    <dbReference type="NCBI Taxonomy" id="1837282"/>
    <lineage>
        <taxon>Bacteria</taxon>
        <taxon>Bacillati</taxon>
        <taxon>Actinomycetota</taxon>
        <taxon>Actinomycetes</taxon>
        <taxon>Micrococcales</taxon>
        <taxon>Micrococcaceae</taxon>
    </lineage>
</organism>
<dbReference type="Pfam" id="PF13271">
    <property type="entry name" value="DUF4062"/>
    <property type="match status" value="1"/>
</dbReference>
<reference evidence="2 3" key="1">
    <citation type="submission" date="2016-04" db="EMBL/GenBank/DDBJ databases">
        <title>First whole genome shotgun sequence of the bacterium Enteractinococcus sp. strain UASWS1574.</title>
        <authorList>
            <person name="Crovadore J."/>
            <person name="Chablais R."/>
            <person name="Lefort F."/>
        </authorList>
    </citation>
    <scope>NUCLEOTIDE SEQUENCE [LARGE SCALE GENOMIC DNA]</scope>
    <source>
        <strain evidence="2 3">UASWS1574</strain>
    </source>
</reference>
<protein>
    <recommendedName>
        <fullName evidence="1">DUF4062 domain-containing protein</fullName>
    </recommendedName>
</protein>
<sequence length="261" mass="28240">MKASYSGDMSFNANVLQVLIASPGDTIEERNAVERALHGWNASRAEREQVVLLPRRWETDAVPVMGSSGQETINAQLVDKCDIVIALFDARLGQATKNAVSGTAEEIERAAASGKPVHVWFSDAPVSRDHLEGAQVVAEFRQTLEAEGLLGSYASAEDLAYQVRNAVEADLERLELAAPTGRILSQGGAEPVASYHYRTEQVPDSKGKLRTRQRGHRIIVTNKGDAPAEDFTLTLEPMDDLEVPHMLSSEASAAVCLSETG</sequence>
<evidence type="ECO:0000313" key="3">
    <source>
        <dbReference type="Proteomes" id="UP000078292"/>
    </source>
</evidence>
<keyword evidence="3" id="KW-1185">Reference proteome</keyword>
<comment type="caution">
    <text evidence="2">The sequence shown here is derived from an EMBL/GenBank/DDBJ whole genome shotgun (WGS) entry which is preliminary data.</text>
</comment>
<dbReference type="SUPFAM" id="SSF52309">
    <property type="entry name" value="N-(deoxy)ribosyltransferase-like"/>
    <property type="match status" value="1"/>
</dbReference>
<dbReference type="InterPro" id="IPR025139">
    <property type="entry name" value="DUF4062"/>
</dbReference>
<proteinExistence type="predicted"/>